<accession>A0A066WBR1</accession>
<dbReference type="HOGENOM" id="CLU_634889_0_0_1"/>
<dbReference type="InterPro" id="IPR009091">
    <property type="entry name" value="RCC1/BLIP-II"/>
</dbReference>
<dbReference type="AlphaFoldDB" id="A0A066WBR1"/>
<sequence length="432" mass="46855">MLTSVWYAGFVRSNADADDLRATIPTAESKPEKAPPCFRPLRFHRHAAVETQHEDGRQDGHSTQEAGQSAQDIVHASWSCAAVVVDASLRLWPEPKKGWCFSRSQQDVRAFVGADNINAYIDEKTGQLVPIDGAGTAVDSQSWLSVSVNWQGKVLAISEDIVLLFDSLKDVMNAGQAEASGPEQVYDFKGKGSRDPFQGRRPDELKVVAGGGHFLLYATGQNEGSSSSLSRPHQLWSLGDNRFGQLGRRTRSLSDYTVQPVAFFSPSEGFPTHIKRAAAGLRHNAVLTVDGDVYVWGWNAERQLGEASSKLVRRPELLTLSSGNSNVEDEIVSVSDIDCGNDHTAVVLQDGSVWTSGSNEHGQLGALINADFTEHSASFEAECRTAAGWKRCAPFGMGTTEHHATRVLCGPWTTFVVAADTADHDVSSCRDA</sequence>
<dbReference type="PRINTS" id="PR00633">
    <property type="entry name" value="RCCNDNSATION"/>
</dbReference>
<dbReference type="GeneID" id="25264175"/>
<dbReference type="STRING" id="1037660.A0A066WBR1"/>
<evidence type="ECO:0000313" key="3">
    <source>
        <dbReference type="Proteomes" id="UP000027361"/>
    </source>
</evidence>
<name>A0A066WBR1_TILAU</name>
<feature type="repeat" description="RCC1" evidence="1">
    <location>
        <begin position="291"/>
        <end position="350"/>
    </location>
</feature>
<evidence type="ECO:0000256" key="1">
    <source>
        <dbReference type="PROSITE-ProRule" id="PRU00235"/>
    </source>
</evidence>
<dbReference type="SUPFAM" id="SSF50985">
    <property type="entry name" value="RCC1/BLIP-II"/>
    <property type="match status" value="1"/>
</dbReference>
<feature type="repeat" description="RCC1" evidence="1">
    <location>
        <begin position="233"/>
        <end position="290"/>
    </location>
</feature>
<dbReference type="Gene3D" id="2.130.10.30">
    <property type="entry name" value="Regulator of chromosome condensation 1/beta-lactamase-inhibitor protein II"/>
    <property type="match status" value="1"/>
</dbReference>
<dbReference type="PROSITE" id="PS50012">
    <property type="entry name" value="RCC1_3"/>
    <property type="match status" value="2"/>
</dbReference>
<dbReference type="InParanoid" id="A0A066WBR1"/>
<proteinExistence type="predicted"/>
<dbReference type="InterPro" id="IPR051553">
    <property type="entry name" value="Ran_GTPase-activating"/>
</dbReference>
<keyword evidence="3" id="KW-1185">Reference proteome</keyword>
<protein>
    <submittedName>
        <fullName evidence="2">RCC1/BLIP-II</fullName>
    </submittedName>
</protein>
<organism evidence="2 3">
    <name type="scientific">Tilletiaria anomala (strain ATCC 24038 / CBS 436.72 / UBC 951)</name>
    <dbReference type="NCBI Taxonomy" id="1037660"/>
    <lineage>
        <taxon>Eukaryota</taxon>
        <taxon>Fungi</taxon>
        <taxon>Dikarya</taxon>
        <taxon>Basidiomycota</taxon>
        <taxon>Ustilaginomycotina</taxon>
        <taxon>Exobasidiomycetes</taxon>
        <taxon>Georgefischeriales</taxon>
        <taxon>Tilletiariaceae</taxon>
        <taxon>Tilletiaria</taxon>
    </lineage>
</organism>
<comment type="caution">
    <text evidence="2">The sequence shown here is derived from an EMBL/GenBank/DDBJ whole genome shotgun (WGS) entry which is preliminary data.</text>
</comment>
<dbReference type="InterPro" id="IPR000408">
    <property type="entry name" value="Reg_chr_condens"/>
</dbReference>
<gene>
    <name evidence="2" type="ORF">K437DRAFT_255510</name>
</gene>
<dbReference type="Proteomes" id="UP000027361">
    <property type="component" value="Unassembled WGS sequence"/>
</dbReference>
<dbReference type="PANTHER" id="PTHR45982:SF1">
    <property type="entry name" value="REGULATOR OF CHROMOSOME CONDENSATION"/>
    <property type="match status" value="1"/>
</dbReference>
<dbReference type="RefSeq" id="XP_013244190.1">
    <property type="nucleotide sequence ID" value="XM_013388736.1"/>
</dbReference>
<dbReference type="EMBL" id="JMSN01000024">
    <property type="protein sequence ID" value="KDN48534.1"/>
    <property type="molecule type" value="Genomic_DNA"/>
</dbReference>
<evidence type="ECO:0000313" key="2">
    <source>
        <dbReference type="EMBL" id="KDN48534.1"/>
    </source>
</evidence>
<dbReference type="PANTHER" id="PTHR45982">
    <property type="entry name" value="REGULATOR OF CHROMOSOME CONDENSATION"/>
    <property type="match status" value="1"/>
</dbReference>
<reference evidence="2 3" key="1">
    <citation type="submission" date="2014-05" db="EMBL/GenBank/DDBJ databases">
        <title>Draft genome sequence of a rare smut relative, Tilletiaria anomala UBC 951.</title>
        <authorList>
            <consortium name="DOE Joint Genome Institute"/>
            <person name="Toome M."/>
            <person name="Kuo A."/>
            <person name="Henrissat B."/>
            <person name="Lipzen A."/>
            <person name="Tritt A."/>
            <person name="Yoshinaga Y."/>
            <person name="Zane M."/>
            <person name="Barry K."/>
            <person name="Grigoriev I.V."/>
            <person name="Spatafora J.W."/>
            <person name="Aimea M.C."/>
        </authorList>
    </citation>
    <scope>NUCLEOTIDE SEQUENCE [LARGE SCALE GENOMIC DNA]</scope>
    <source>
        <strain evidence="2 3">UBC 951</strain>
    </source>
</reference>
<dbReference type="Pfam" id="PF00415">
    <property type="entry name" value="RCC1"/>
    <property type="match status" value="1"/>
</dbReference>
<dbReference type="OrthoDB" id="5370059at2759"/>